<dbReference type="EMBL" id="GL983272">
    <property type="protein sequence ID" value="EGR33899.1"/>
    <property type="molecule type" value="Genomic_DNA"/>
</dbReference>
<keyword evidence="3 11" id="KW-0812">Transmembrane</keyword>
<evidence type="ECO:0000256" key="6">
    <source>
        <dbReference type="ARBA" id="ARBA00022989"/>
    </source>
</evidence>
<dbReference type="Pfam" id="PF00520">
    <property type="entry name" value="Ion_trans"/>
    <property type="match status" value="3"/>
</dbReference>
<dbReference type="OMA" id="KTIGHEY"/>
<evidence type="ECO:0000259" key="12">
    <source>
        <dbReference type="Pfam" id="PF00520"/>
    </source>
</evidence>
<evidence type="ECO:0000256" key="3">
    <source>
        <dbReference type="ARBA" id="ARBA00022692"/>
    </source>
</evidence>
<dbReference type="GO" id="GO:0005248">
    <property type="term" value="F:voltage-gated sodium channel activity"/>
    <property type="evidence" value="ECO:0007669"/>
    <property type="project" value="TreeGrafter"/>
</dbReference>
<proteinExistence type="predicted"/>
<dbReference type="InParanoid" id="G0QLK6"/>
<evidence type="ECO:0000256" key="4">
    <source>
        <dbReference type="ARBA" id="ARBA00022737"/>
    </source>
</evidence>
<feature type="domain" description="Ion transport" evidence="12">
    <location>
        <begin position="292"/>
        <end position="563"/>
    </location>
</feature>
<reference evidence="13 14" key="1">
    <citation type="submission" date="2011-07" db="EMBL/GenBank/DDBJ databases">
        <authorList>
            <person name="Coyne R."/>
            <person name="Brami D."/>
            <person name="Johnson J."/>
            <person name="Hostetler J."/>
            <person name="Hannick L."/>
            <person name="Clark T."/>
            <person name="Cassidy-Hanley D."/>
            <person name="Inman J."/>
        </authorList>
    </citation>
    <scope>NUCLEOTIDE SEQUENCE [LARGE SCALE GENOMIC DNA]</scope>
    <source>
        <strain evidence="13 14">G5</strain>
    </source>
</reference>
<keyword evidence="7" id="KW-0406">Ion transport</keyword>
<keyword evidence="8 11" id="KW-0472">Membrane</keyword>
<feature type="non-terminal residue" evidence="13">
    <location>
        <position position="721"/>
    </location>
</feature>
<feature type="domain" description="Ion transport" evidence="12">
    <location>
        <begin position="616"/>
        <end position="703"/>
    </location>
</feature>
<keyword evidence="14" id="KW-1185">Reference proteome</keyword>
<feature type="transmembrane region" description="Helical" evidence="11">
    <location>
        <begin position="332"/>
        <end position="355"/>
    </location>
</feature>
<feature type="transmembrane region" description="Helical" evidence="11">
    <location>
        <begin position="426"/>
        <end position="448"/>
    </location>
</feature>
<keyword evidence="10 13" id="KW-0407">Ion channel</keyword>
<dbReference type="InterPro" id="IPR005821">
    <property type="entry name" value="Ion_trans_dom"/>
</dbReference>
<sequence>PISAIKGTKILKSLTYFKNPDYIILIEAANHSIPLLFNMLLMVICFMYTGSIIGMWLFAGKLKFNETGDLDLENGISPRLNFDTLKESFTSIYVILQGDQYNNVWNDCVKSIGGLISHPYFIILLIIGRIIFQNAFVAIIIQSFDQAKKLKKLNQQSSQYDQQSNIYIILYINNKTKKGLITNGKQQDNRKQIIKINYSQNKKRLQKIIQFNSFQLQKRQKNKILQEQQTFDLIRQKFKLSFVLFYFKLQIQFLYIKKQQIINLIKYMKNSSCFIFHKDSQFRIKTKQLISNQYWDNSILILIILSSISLAIDNPLNDNNSALKIFLHNLDIFFTVIFYIEAFIKIIAQGFIFNYKQNKNAYLRNKWNILDLTILITSIIDLAEISQYKTLKSIQSLRALRVLRPLRLVQRNESLKLLVNSLFQTIPVLISFILSSGIVLWIISIFLVDKFKGGFYYCNLPQKELLGKVNTKEDCINQNGKWRNYFFNFDNIQNSIINMIKIMAGENWIPLMWASIDFVGIDKQPIIKNDYNYSILYFFLVYIGNIYGINLYRGLVVNKLNRIKYILFGQTNLSKIQQEWVDIQRFMINSRFKIKIPEPSLKYRRICYLIASNCKFEKVIMFSILINITVNAFYYRNIPEIGVYIINIFNISFLGIFHFECFIKIYGLGFYYFRDSWNKFDFLLLVLNDISQLIAFFIDLNFFYCLPIITSSLRLGKIVKY</sequence>
<dbReference type="SUPFAM" id="SSF81324">
    <property type="entry name" value="Voltage-gated potassium channels"/>
    <property type="match status" value="1"/>
</dbReference>
<feature type="transmembrane region" description="Helical" evidence="11">
    <location>
        <begin position="693"/>
        <end position="715"/>
    </location>
</feature>
<evidence type="ECO:0000256" key="2">
    <source>
        <dbReference type="ARBA" id="ARBA00022448"/>
    </source>
</evidence>
<feature type="transmembrane region" description="Helical" evidence="11">
    <location>
        <begin position="367"/>
        <end position="388"/>
    </location>
</feature>
<evidence type="ECO:0000256" key="10">
    <source>
        <dbReference type="ARBA" id="ARBA00023303"/>
    </source>
</evidence>
<organism evidence="13 14">
    <name type="scientific">Ichthyophthirius multifiliis</name>
    <name type="common">White spot disease agent</name>
    <name type="synonym">Ich</name>
    <dbReference type="NCBI Taxonomy" id="5932"/>
    <lineage>
        <taxon>Eukaryota</taxon>
        <taxon>Sar</taxon>
        <taxon>Alveolata</taxon>
        <taxon>Ciliophora</taxon>
        <taxon>Intramacronucleata</taxon>
        <taxon>Oligohymenophorea</taxon>
        <taxon>Hymenostomatida</taxon>
        <taxon>Ophryoglenina</taxon>
        <taxon>Ichthyophthirius</taxon>
    </lineage>
</organism>
<dbReference type="STRING" id="857967.G0QLK6"/>
<dbReference type="eggNOG" id="KOG2301">
    <property type="taxonomic scope" value="Eukaryota"/>
</dbReference>
<keyword evidence="2" id="KW-0813">Transport</keyword>
<dbReference type="OrthoDB" id="298291at2759"/>
<evidence type="ECO:0000256" key="1">
    <source>
        <dbReference type="ARBA" id="ARBA00004141"/>
    </source>
</evidence>
<evidence type="ECO:0000256" key="7">
    <source>
        <dbReference type="ARBA" id="ARBA00023065"/>
    </source>
</evidence>
<evidence type="ECO:0000313" key="14">
    <source>
        <dbReference type="Proteomes" id="UP000008983"/>
    </source>
</evidence>
<evidence type="ECO:0000256" key="11">
    <source>
        <dbReference type="SAM" id="Phobius"/>
    </source>
</evidence>
<dbReference type="Proteomes" id="UP000008983">
    <property type="component" value="Unassembled WGS sequence"/>
</dbReference>
<keyword evidence="5" id="KW-0851">Voltage-gated channel</keyword>
<dbReference type="GO" id="GO:0001518">
    <property type="term" value="C:voltage-gated sodium channel complex"/>
    <property type="evidence" value="ECO:0007669"/>
    <property type="project" value="TreeGrafter"/>
</dbReference>
<evidence type="ECO:0000313" key="13">
    <source>
        <dbReference type="EMBL" id="EGR33899.1"/>
    </source>
</evidence>
<keyword evidence="6 11" id="KW-1133">Transmembrane helix</keyword>
<dbReference type="Gene3D" id="1.10.287.70">
    <property type="match status" value="2"/>
</dbReference>
<dbReference type="FunFam" id="1.20.120.350:FF:000009">
    <property type="entry name" value="Voltage-dependent T-type calcium channel subunit alpha"/>
    <property type="match status" value="1"/>
</dbReference>
<feature type="transmembrane region" description="Helical" evidence="11">
    <location>
        <begin position="294"/>
        <end position="312"/>
    </location>
</feature>
<comment type="subcellular location">
    <subcellularLocation>
        <location evidence="1">Membrane</location>
        <topology evidence="1">Multi-pass membrane protein</topology>
    </subcellularLocation>
</comment>
<dbReference type="InterPro" id="IPR027359">
    <property type="entry name" value="Volt_channel_dom_sf"/>
</dbReference>
<dbReference type="InterPro" id="IPR043203">
    <property type="entry name" value="VGCC_Ca_Na"/>
</dbReference>
<dbReference type="PANTHER" id="PTHR10037:SF62">
    <property type="entry name" value="SODIUM CHANNEL PROTEIN 60E"/>
    <property type="match status" value="1"/>
</dbReference>
<gene>
    <name evidence="13" type="ORF">IMG5_032050</name>
</gene>
<feature type="non-terminal residue" evidence="13">
    <location>
        <position position="1"/>
    </location>
</feature>
<accession>G0QLK6</accession>
<feature type="transmembrane region" description="Helical" evidence="11">
    <location>
        <begin position="35"/>
        <end position="59"/>
    </location>
</feature>
<evidence type="ECO:0000256" key="9">
    <source>
        <dbReference type="ARBA" id="ARBA00023180"/>
    </source>
</evidence>
<keyword evidence="9" id="KW-0325">Glycoprotein</keyword>
<dbReference type="Gene3D" id="1.20.120.350">
    <property type="entry name" value="Voltage-gated potassium channels. Chain C"/>
    <property type="match status" value="2"/>
</dbReference>
<feature type="domain" description="Ion transport" evidence="12">
    <location>
        <begin position="22"/>
        <end position="149"/>
    </location>
</feature>
<name>G0QLK6_ICHMU</name>
<keyword evidence="4" id="KW-0677">Repeat</keyword>
<dbReference type="GeneID" id="14910087"/>
<feature type="transmembrane region" description="Helical" evidence="11">
    <location>
        <begin position="648"/>
        <end position="673"/>
    </location>
</feature>
<keyword evidence="13" id="KW-0378">Hydrolase</keyword>
<feature type="transmembrane region" description="Helical" evidence="11">
    <location>
        <begin position="619"/>
        <end position="636"/>
    </location>
</feature>
<evidence type="ECO:0000256" key="5">
    <source>
        <dbReference type="ARBA" id="ARBA00022882"/>
    </source>
</evidence>
<dbReference type="EC" id="3.1.11.5" evidence="13"/>
<feature type="transmembrane region" description="Helical" evidence="11">
    <location>
        <begin position="533"/>
        <end position="552"/>
    </location>
</feature>
<dbReference type="AlphaFoldDB" id="G0QLK6"/>
<feature type="transmembrane region" description="Helical" evidence="11">
    <location>
        <begin position="120"/>
        <end position="141"/>
    </location>
</feature>
<protein>
    <submittedName>
        <fullName evidence="13">Voltage-gated sodium channel alpha subunit isoform k, putative</fullName>
        <ecNumber evidence="13">3.1.11.5</ecNumber>
    </submittedName>
</protein>
<dbReference type="GO" id="GO:0008854">
    <property type="term" value="F:exodeoxyribonuclease V activity"/>
    <property type="evidence" value="ECO:0007669"/>
    <property type="project" value="UniProtKB-EC"/>
</dbReference>
<dbReference type="RefSeq" id="XP_004039203.1">
    <property type="nucleotide sequence ID" value="XM_004039155.1"/>
</dbReference>
<evidence type="ECO:0000256" key="8">
    <source>
        <dbReference type="ARBA" id="ARBA00023136"/>
    </source>
</evidence>
<dbReference type="PANTHER" id="PTHR10037">
    <property type="entry name" value="VOLTAGE-GATED CATION CHANNEL CALCIUM AND SODIUM"/>
    <property type="match status" value="1"/>
</dbReference>